<keyword evidence="2" id="KW-1185">Reference proteome</keyword>
<proteinExistence type="predicted"/>
<name>A0A073CX69_PLAA1</name>
<reference evidence="1 2" key="1">
    <citation type="journal article" date="2014" name="Appl. Environ. Microbiol.">
        <title>Elucidation of insertion elements encoded on plasmids and in vitro construction of shuttle vectors from the toxic cyanobacterium Planktothrix.</title>
        <authorList>
            <person name="Christiansen G."/>
            <person name="Goesmann A."/>
            <person name="Kurmayer R."/>
        </authorList>
    </citation>
    <scope>NUCLEOTIDE SEQUENCE [LARGE SCALE GENOMIC DNA]</scope>
    <source>
        <strain evidence="1 2">NIVA-CYA 126/8</strain>
    </source>
</reference>
<dbReference type="STRING" id="388467.A19Y_3910"/>
<dbReference type="Proteomes" id="UP000027395">
    <property type="component" value="Chromosome"/>
</dbReference>
<protein>
    <submittedName>
        <fullName evidence="1">Uncharacterized protein</fullName>
    </submittedName>
</protein>
<dbReference type="HOGENOM" id="CLU_2424099_0_0_3"/>
<evidence type="ECO:0000313" key="2">
    <source>
        <dbReference type="Proteomes" id="UP000027395"/>
    </source>
</evidence>
<accession>A0A073CX69</accession>
<evidence type="ECO:0000313" key="1">
    <source>
        <dbReference type="EMBL" id="KEI68640.1"/>
    </source>
</evidence>
<organism evidence="1 2">
    <name type="scientific">Planktothrix agardhii (strain NIVA-CYA 126/8)</name>
    <dbReference type="NCBI Taxonomy" id="388467"/>
    <lineage>
        <taxon>Bacteria</taxon>
        <taxon>Bacillati</taxon>
        <taxon>Cyanobacteriota</taxon>
        <taxon>Cyanophyceae</taxon>
        <taxon>Oscillatoriophycideae</taxon>
        <taxon>Oscillatoriales</taxon>
        <taxon>Microcoleaceae</taxon>
        <taxon>Planktothrix</taxon>
    </lineage>
</organism>
<sequence length="99" mass="11361">MTKYCNIEGSADCHNKGIIKMFKYSESIITTIANVFSEKKSTYGDNINPKEAQDPIINASPEVREIIERVLQAERDKLYMKNPRNINDDILKIIKDVVK</sequence>
<dbReference type="AlphaFoldDB" id="A0A073CX69"/>
<dbReference type="eggNOG" id="ENOG5033A2S">
    <property type="taxonomic scope" value="Bacteria"/>
</dbReference>
<gene>
    <name evidence="1" type="ORF">A19Y_3910</name>
</gene>
<dbReference type="PATRIC" id="fig|388467.6.peg.3853"/>
<dbReference type="EMBL" id="CM002803">
    <property type="protein sequence ID" value="KEI68640.1"/>
    <property type="molecule type" value="Genomic_DNA"/>
</dbReference>